<dbReference type="Pfam" id="PF26463">
    <property type="entry name" value="DUF8140"/>
    <property type="match status" value="1"/>
</dbReference>
<accession>A0A1H8X417</accession>
<feature type="domain" description="Primase-associated N-terminal" evidence="1">
    <location>
        <begin position="21"/>
        <end position="162"/>
    </location>
</feature>
<dbReference type="InterPro" id="IPR058453">
    <property type="entry name" value="Primase-assoc_N"/>
</dbReference>
<evidence type="ECO:0000313" key="3">
    <source>
        <dbReference type="Proteomes" id="UP000198775"/>
    </source>
</evidence>
<evidence type="ECO:0000313" key="2">
    <source>
        <dbReference type="EMBL" id="SEP34675.1"/>
    </source>
</evidence>
<name>A0A1H8X417_9EURY</name>
<dbReference type="RefSeq" id="WP_139203817.1">
    <property type="nucleotide sequence ID" value="NZ_FOCX01000114.1"/>
</dbReference>
<proteinExistence type="predicted"/>
<sequence>MTDENETPSYSTNPAETDIGAYRVAAFPKRYSDRQRHLLMDRGYALLLERDDIESDKPVRRMVRELGKGLFGKNKPDKYIPMFDDPGELAIATAFVSTGLVRHDEIRKGDLSGVIPLSRLAERYAYNFHALLHEYEYRDQIMQEIGEVVYEKEGEHPGRVCEG</sequence>
<reference evidence="3" key="1">
    <citation type="submission" date="2016-10" db="EMBL/GenBank/DDBJ databases">
        <authorList>
            <person name="Varghese N."/>
            <person name="Submissions S."/>
        </authorList>
    </citation>
    <scope>NUCLEOTIDE SEQUENCE [LARGE SCALE GENOMIC DNA]</scope>
    <source>
        <strain evidence="3">IBRC-M 10043</strain>
    </source>
</reference>
<feature type="non-terminal residue" evidence="2">
    <location>
        <position position="163"/>
    </location>
</feature>
<dbReference type="EMBL" id="FOCX01000114">
    <property type="protein sequence ID" value="SEP34675.1"/>
    <property type="molecule type" value="Genomic_DNA"/>
</dbReference>
<evidence type="ECO:0000259" key="1">
    <source>
        <dbReference type="Pfam" id="PF26463"/>
    </source>
</evidence>
<keyword evidence="3" id="KW-1185">Reference proteome</keyword>
<gene>
    <name evidence="2" type="ORF">SAMN05216388_11141</name>
</gene>
<dbReference type="AlphaFoldDB" id="A0A1H8X417"/>
<organism evidence="2 3">
    <name type="scientific">Halorientalis persicus</name>
    <dbReference type="NCBI Taxonomy" id="1367881"/>
    <lineage>
        <taxon>Archaea</taxon>
        <taxon>Methanobacteriati</taxon>
        <taxon>Methanobacteriota</taxon>
        <taxon>Stenosarchaea group</taxon>
        <taxon>Halobacteria</taxon>
        <taxon>Halobacteriales</taxon>
        <taxon>Haloarculaceae</taxon>
        <taxon>Halorientalis</taxon>
    </lineage>
</organism>
<dbReference type="Proteomes" id="UP000198775">
    <property type="component" value="Unassembled WGS sequence"/>
</dbReference>
<protein>
    <recommendedName>
        <fullName evidence="1">Primase-associated N-terminal domain-containing protein</fullName>
    </recommendedName>
</protein>